<evidence type="ECO:0000256" key="1">
    <source>
        <dbReference type="ARBA" id="ARBA00044755"/>
    </source>
</evidence>
<feature type="region of interest" description="Disordered" evidence="2">
    <location>
        <begin position="216"/>
        <end position="239"/>
    </location>
</feature>
<gene>
    <name evidence="4" type="ORF">SAMN02583745_01391</name>
</gene>
<keyword evidence="3" id="KW-1133">Transmembrane helix</keyword>
<dbReference type="Proteomes" id="UP000242642">
    <property type="component" value="Unassembled WGS sequence"/>
</dbReference>
<evidence type="ECO:0000256" key="3">
    <source>
        <dbReference type="SAM" id="Phobius"/>
    </source>
</evidence>
<keyword evidence="3" id="KW-0812">Transmembrane</keyword>
<dbReference type="InterPro" id="IPR007607">
    <property type="entry name" value="BacA/B"/>
</dbReference>
<dbReference type="Pfam" id="PF04519">
    <property type="entry name" value="Bactofilin"/>
    <property type="match status" value="1"/>
</dbReference>
<dbReference type="OrthoDB" id="5593698at2"/>
<protein>
    <submittedName>
        <fullName evidence="4">Protein CcmA, bactofilin family</fullName>
    </submittedName>
</protein>
<reference evidence="5" key="1">
    <citation type="submission" date="2016-10" db="EMBL/GenBank/DDBJ databases">
        <authorList>
            <person name="Varghese N."/>
            <person name="Submissions S."/>
        </authorList>
    </citation>
    <scope>NUCLEOTIDE SEQUENCE [LARGE SCALE GENOMIC DNA]</scope>
    <source>
        <strain evidence="5">DSM 18579</strain>
    </source>
</reference>
<name>A0A1I0BWX2_9GAMM</name>
<dbReference type="EMBL" id="FOHV01000009">
    <property type="protein sequence ID" value="SET11529.1"/>
    <property type="molecule type" value="Genomic_DNA"/>
</dbReference>
<feature type="transmembrane region" description="Helical" evidence="3">
    <location>
        <begin position="12"/>
        <end position="29"/>
    </location>
</feature>
<organism evidence="4 5">
    <name type="scientific">Thorsellia anophelis DSM 18579</name>
    <dbReference type="NCBI Taxonomy" id="1123402"/>
    <lineage>
        <taxon>Bacteria</taxon>
        <taxon>Pseudomonadati</taxon>
        <taxon>Pseudomonadota</taxon>
        <taxon>Gammaproteobacteria</taxon>
        <taxon>Enterobacterales</taxon>
        <taxon>Thorselliaceae</taxon>
        <taxon>Thorsellia</taxon>
    </lineage>
</organism>
<evidence type="ECO:0000313" key="4">
    <source>
        <dbReference type="EMBL" id="SET11529.1"/>
    </source>
</evidence>
<dbReference type="STRING" id="1123402.SAMN02583745_01391"/>
<dbReference type="RefSeq" id="WP_093318984.1">
    <property type="nucleotide sequence ID" value="NZ_FOHV01000009.1"/>
</dbReference>
<proteinExistence type="inferred from homology"/>
<evidence type="ECO:0000313" key="5">
    <source>
        <dbReference type="Proteomes" id="UP000242642"/>
    </source>
</evidence>
<evidence type="ECO:0000256" key="2">
    <source>
        <dbReference type="SAM" id="MobiDB-lite"/>
    </source>
</evidence>
<accession>A0A1I0BWX2</accession>
<sequence>MKEKKHSKSKLWAELILISWCSIILYILAGNLNQAIRNVIVLVSCYIVVKFLVYTMFNKNKSVKLPIKTELETTTQTNVINDTEIIDIQEHKSQTVIASHVKFEGNLHTEGTANIYGEHTGNIDAKNGQVNLMRGGIVTGNIICKKLVVDGIITGECVADAIEVLSNGVIDGVIEYSSISVVKGGVIKGRINVRNNLTPEMVSGNNRILNTKEKISSQANKQHNHPQIDDLPKLKQQIS</sequence>
<dbReference type="PANTHER" id="PTHR35024:SF4">
    <property type="entry name" value="POLYMER-FORMING CYTOSKELETAL PROTEIN"/>
    <property type="match status" value="1"/>
</dbReference>
<comment type="similarity">
    <text evidence="1">Belongs to the bactofilin family.</text>
</comment>
<dbReference type="PANTHER" id="PTHR35024">
    <property type="entry name" value="HYPOTHETICAL CYTOSOLIC PROTEIN"/>
    <property type="match status" value="1"/>
</dbReference>
<keyword evidence="5" id="KW-1185">Reference proteome</keyword>
<keyword evidence="3" id="KW-0472">Membrane</keyword>
<feature type="transmembrane region" description="Helical" evidence="3">
    <location>
        <begin position="35"/>
        <end position="57"/>
    </location>
</feature>
<dbReference type="AlphaFoldDB" id="A0A1I0BWX2"/>